<feature type="transmembrane region" description="Helical" evidence="1">
    <location>
        <begin position="15"/>
        <end position="36"/>
    </location>
</feature>
<evidence type="ECO:0000256" key="1">
    <source>
        <dbReference type="SAM" id="Phobius"/>
    </source>
</evidence>
<dbReference type="Proteomes" id="UP000243338">
    <property type="component" value="Unassembled WGS sequence"/>
</dbReference>
<proteinExistence type="predicted"/>
<accession>A0A1H9ZXU2</accession>
<keyword evidence="1" id="KW-0472">Membrane</keyword>
<sequence length="78" mass="8500">MLMDIRGSKLIKSKYYSFSLIILAYAALALVAKTLLQLEIAAMRSGVSIFLESNIFLMIAPSMALVGYAAVKTLKLAE</sequence>
<dbReference type="AlphaFoldDB" id="A0A1H9ZXU2"/>
<reference evidence="3" key="1">
    <citation type="submission" date="2016-10" db="EMBL/GenBank/DDBJ databases">
        <authorList>
            <person name="Varghese N."/>
            <person name="Submissions S."/>
        </authorList>
    </citation>
    <scope>NUCLEOTIDE SEQUENCE [LARGE SCALE GENOMIC DNA]</scope>
    <source>
        <strain evidence="3">SLH 33</strain>
    </source>
</reference>
<keyword evidence="1" id="KW-1133">Transmembrane helix</keyword>
<dbReference type="EMBL" id="FOHQ01000003">
    <property type="protein sequence ID" value="SES86171.1"/>
    <property type="molecule type" value="Genomic_DNA"/>
</dbReference>
<protein>
    <submittedName>
        <fullName evidence="2">Uncharacterized protein</fullName>
    </submittedName>
</protein>
<evidence type="ECO:0000313" key="3">
    <source>
        <dbReference type="Proteomes" id="UP000243338"/>
    </source>
</evidence>
<feature type="transmembrane region" description="Helical" evidence="1">
    <location>
        <begin position="48"/>
        <end position="71"/>
    </location>
</feature>
<evidence type="ECO:0000313" key="2">
    <source>
        <dbReference type="EMBL" id="SES86171.1"/>
    </source>
</evidence>
<keyword evidence="1" id="KW-0812">Transmembrane</keyword>
<organism evidence="2 3">
    <name type="scientific">Methanococcoides vulcani</name>
    <dbReference type="NCBI Taxonomy" id="1353158"/>
    <lineage>
        <taxon>Archaea</taxon>
        <taxon>Methanobacteriati</taxon>
        <taxon>Methanobacteriota</taxon>
        <taxon>Stenosarchaea group</taxon>
        <taxon>Methanomicrobia</taxon>
        <taxon>Methanosarcinales</taxon>
        <taxon>Methanosarcinaceae</taxon>
        <taxon>Methanococcoides</taxon>
    </lineage>
</organism>
<name>A0A1H9ZXU2_9EURY</name>
<gene>
    <name evidence="2" type="ORF">SAMN04488587_1327</name>
</gene>
<keyword evidence="3" id="KW-1185">Reference proteome</keyword>